<evidence type="ECO:0000256" key="3">
    <source>
        <dbReference type="ARBA" id="ARBA00047594"/>
    </source>
</evidence>
<keyword evidence="4" id="KW-0472">Membrane</keyword>
<evidence type="ECO:0000256" key="4">
    <source>
        <dbReference type="SAM" id="Phobius"/>
    </source>
</evidence>
<dbReference type="InterPro" id="IPR000326">
    <property type="entry name" value="PAP2/HPO"/>
</dbReference>
<feature type="transmembrane region" description="Helical" evidence="4">
    <location>
        <begin position="132"/>
        <end position="151"/>
    </location>
</feature>
<evidence type="ECO:0000313" key="6">
    <source>
        <dbReference type="EMBL" id="KTD76044.1"/>
    </source>
</evidence>
<dbReference type="AlphaFoldDB" id="A0A0W1A3V5"/>
<protein>
    <recommendedName>
        <fullName evidence="1">undecaprenyl-diphosphate phosphatase</fullName>
        <ecNumber evidence="1">3.6.1.27</ecNumber>
    </recommendedName>
    <alternativeName>
        <fullName evidence="2">Undecaprenyl pyrophosphate phosphatase</fullName>
    </alternativeName>
</protein>
<dbReference type="RefSeq" id="WP_058494347.1">
    <property type="nucleotide sequence ID" value="NZ_CBCRUR010000028.1"/>
</dbReference>
<comment type="caution">
    <text evidence="6">The sequence shown here is derived from an EMBL/GenBank/DDBJ whole genome shotgun (WGS) entry which is preliminary data.</text>
</comment>
<accession>A0A0W1A3V5</accession>
<dbReference type="OrthoDB" id="5645237at2"/>
<feature type="transmembrane region" description="Helical" evidence="4">
    <location>
        <begin position="87"/>
        <end position="108"/>
    </location>
</feature>
<evidence type="ECO:0000256" key="2">
    <source>
        <dbReference type="ARBA" id="ARBA00032707"/>
    </source>
</evidence>
<dbReference type="SMART" id="SM00014">
    <property type="entry name" value="acidPPc"/>
    <property type="match status" value="1"/>
</dbReference>
<proteinExistence type="predicted"/>
<evidence type="ECO:0000259" key="5">
    <source>
        <dbReference type="SMART" id="SM00014"/>
    </source>
</evidence>
<comment type="catalytic activity">
    <reaction evidence="3">
        <text>di-trans,octa-cis-undecaprenyl diphosphate + H2O = di-trans,octa-cis-undecaprenyl phosphate + phosphate + H(+)</text>
        <dbReference type="Rhea" id="RHEA:28094"/>
        <dbReference type="ChEBI" id="CHEBI:15377"/>
        <dbReference type="ChEBI" id="CHEBI:15378"/>
        <dbReference type="ChEBI" id="CHEBI:43474"/>
        <dbReference type="ChEBI" id="CHEBI:58405"/>
        <dbReference type="ChEBI" id="CHEBI:60392"/>
        <dbReference type="EC" id="3.6.1.27"/>
    </reaction>
</comment>
<evidence type="ECO:0000256" key="1">
    <source>
        <dbReference type="ARBA" id="ARBA00012374"/>
    </source>
</evidence>
<feature type="transmembrane region" description="Helical" evidence="4">
    <location>
        <begin position="12"/>
        <end position="31"/>
    </location>
</feature>
<dbReference type="GO" id="GO:0050380">
    <property type="term" value="F:undecaprenyl-diphosphatase activity"/>
    <property type="evidence" value="ECO:0007669"/>
    <property type="project" value="UniProtKB-EC"/>
</dbReference>
<dbReference type="Proteomes" id="UP000054662">
    <property type="component" value="Unassembled WGS sequence"/>
</dbReference>
<dbReference type="Gene3D" id="1.20.144.10">
    <property type="entry name" value="Phosphatidic acid phosphatase type 2/haloperoxidase"/>
    <property type="match status" value="1"/>
</dbReference>
<feature type="transmembrane region" description="Helical" evidence="4">
    <location>
        <begin position="51"/>
        <end position="75"/>
    </location>
</feature>
<keyword evidence="4" id="KW-0812">Transmembrane</keyword>
<name>A0A0W1A3V5_9GAMM</name>
<feature type="domain" description="Phosphatidic acid phosphatase type 2/haloperoxidase" evidence="5">
    <location>
        <begin position="86"/>
        <end position="199"/>
    </location>
</feature>
<dbReference type="PANTHER" id="PTHR14969">
    <property type="entry name" value="SPHINGOSINE-1-PHOSPHATE PHOSPHOHYDROLASE"/>
    <property type="match status" value="1"/>
</dbReference>
<feature type="transmembrane region" description="Helical" evidence="4">
    <location>
        <begin position="158"/>
        <end position="178"/>
    </location>
</feature>
<dbReference type="SUPFAM" id="SSF48317">
    <property type="entry name" value="Acid phosphatase/Vanadium-dependent haloperoxidase"/>
    <property type="match status" value="1"/>
</dbReference>
<keyword evidence="7" id="KW-1185">Reference proteome</keyword>
<dbReference type="EMBL" id="LNZC01000031">
    <property type="protein sequence ID" value="KTD76044.1"/>
    <property type="molecule type" value="Genomic_DNA"/>
</dbReference>
<dbReference type="STRING" id="45076.Lwor_2610"/>
<feature type="transmembrane region" description="Helical" evidence="4">
    <location>
        <begin position="184"/>
        <end position="202"/>
    </location>
</feature>
<evidence type="ECO:0000313" key="7">
    <source>
        <dbReference type="Proteomes" id="UP000054662"/>
    </source>
</evidence>
<reference evidence="6 7" key="1">
    <citation type="submission" date="2015-11" db="EMBL/GenBank/DDBJ databases">
        <title>Genomic analysis of 38 Legionella species identifies large and diverse effector repertoires.</title>
        <authorList>
            <person name="Burstein D."/>
            <person name="Amaro F."/>
            <person name="Zusman T."/>
            <person name="Lifshitz Z."/>
            <person name="Cohen O."/>
            <person name="Gilbert J.A."/>
            <person name="Pupko T."/>
            <person name="Shuman H.A."/>
            <person name="Segal G."/>
        </authorList>
    </citation>
    <scope>NUCLEOTIDE SEQUENCE [LARGE SCALE GENOMIC DNA]</scope>
    <source>
        <strain evidence="6 7">ATCC 49508</strain>
    </source>
</reference>
<dbReference type="EC" id="3.6.1.27" evidence="1"/>
<organism evidence="6 7">
    <name type="scientific">Legionella worsleiensis</name>
    <dbReference type="NCBI Taxonomy" id="45076"/>
    <lineage>
        <taxon>Bacteria</taxon>
        <taxon>Pseudomonadati</taxon>
        <taxon>Pseudomonadota</taxon>
        <taxon>Gammaproteobacteria</taxon>
        <taxon>Legionellales</taxon>
        <taxon>Legionellaceae</taxon>
        <taxon>Legionella</taxon>
    </lineage>
</organism>
<dbReference type="Pfam" id="PF01569">
    <property type="entry name" value="PAP2"/>
    <property type="match status" value="1"/>
</dbReference>
<gene>
    <name evidence="6" type="ORF">Lwor_2610</name>
</gene>
<sequence>MSSFEQLFDWMKKPWVIALYAVLVGLIYYFADKPTAVFFHQLDTRQSLPVLNVLTAFGQWKAYIILFVFLGFYSRYVHKNDRFEARVWYLLGCVFIPNLVGFILKIAVSRARPDLLFSEHLFGFYWLQTKNLYWSFPSGHSLTVVGLASGLSVLFPRYFLVFFGLAILVVLSRVVLYHHYLSDVMTGFYLSILLVGFFTEYLKKKHYLNKMR</sequence>
<keyword evidence="4" id="KW-1133">Transmembrane helix</keyword>
<dbReference type="PANTHER" id="PTHR14969:SF13">
    <property type="entry name" value="AT30094P"/>
    <property type="match status" value="1"/>
</dbReference>
<dbReference type="InterPro" id="IPR036938">
    <property type="entry name" value="PAP2/HPO_sf"/>
</dbReference>
<dbReference type="PATRIC" id="fig|45076.6.peg.2866"/>